<proteinExistence type="predicted"/>
<feature type="compositionally biased region" description="Low complexity" evidence="1">
    <location>
        <begin position="159"/>
        <end position="171"/>
    </location>
</feature>
<feature type="region of interest" description="Disordered" evidence="1">
    <location>
        <begin position="1"/>
        <end position="20"/>
    </location>
</feature>
<feature type="compositionally biased region" description="Low complexity" evidence="1">
    <location>
        <begin position="113"/>
        <end position="129"/>
    </location>
</feature>
<dbReference type="VEuPathDB" id="TriTrypDB:BSAL_80680"/>
<dbReference type="AlphaFoldDB" id="A0A0S4J752"/>
<evidence type="ECO:0000313" key="2">
    <source>
        <dbReference type="EMBL" id="CUG52498.1"/>
    </source>
</evidence>
<evidence type="ECO:0000256" key="1">
    <source>
        <dbReference type="SAM" id="MobiDB-lite"/>
    </source>
</evidence>
<sequence>MGDPVGESARDQRGEARMPMVTPLCGSSDARLRLAACHLAGALTKLLSAAPQQNATSAPVPSVVAALLQGMAAAAGSADAAADGNVGSDDESPDGVEDVQHTPSSVKQTMNHSARSPARQQRAASNASSGHRCRIPLFHDVFRSQDEDLQRTHGDDLRPPSSASDNAAPALSSDAMMQRYITQYQKTTYAVCFAEAASARSSKDENAPPTRPARQTHPSGTKACGVPSKEYLLSPEGGRNTMFFCLGGRIDQEDTLLPQLFY</sequence>
<feature type="region of interest" description="Disordered" evidence="1">
    <location>
        <begin position="199"/>
        <end position="224"/>
    </location>
</feature>
<dbReference type="EMBL" id="CYKH01000854">
    <property type="protein sequence ID" value="CUG52498.1"/>
    <property type="molecule type" value="Genomic_DNA"/>
</dbReference>
<organism evidence="2 3">
    <name type="scientific">Bodo saltans</name>
    <name type="common">Flagellated protozoan</name>
    <dbReference type="NCBI Taxonomy" id="75058"/>
    <lineage>
        <taxon>Eukaryota</taxon>
        <taxon>Discoba</taxon>
        <taxon>Euglenozoa</taxon>
        <taxon>Kinetoplastea</taxon>
        <taxon>Metakinetoplastina</taxon>
        <taxon>Eubodonida</taxon>
        <taxon>Bodonidae</taxon>
        <taxon>Bodo</taxon>
    </lineage>
</organism>
<feature type="compositionally biased region" description="Acidic residues" evidence="1">
    <location>
        <begin position="88"/>
        <end position="97"/>
    </location>
</feature>
<protein>
    <submittedName>
        <fullName evidence="2">Uncharacterized protein</fullName>
    </submittedName>
</protein>
<reference evidence="3" key="1">
    <citation type="submission" date="2015-09" db="EMBL/GenBank/DDBJ databases">
        <authorList>
            <consortium name="Pathogen Informatics"/>
        </authorList>
    </citation>
    <scope>NUCLEOTIDE SEQUENCE [LARGE SCALE GENOMIC DNA]</scope>
    <source>
        <strain evidence="3">Lake Konstanz</strain>
    </source>
</reference>
<feature type="compositionally biased region" description="Polar residues" evidence="1">
    <location>
        <begin position="101"/>
        <end position="112"/>
    </location>
</feature>
<name>A0A0S4J752_BODSA</name>
<evidence type="ECO:0000313" key="3">
    <source>
        <dbReference type="Proteomes" id="UP000051952"/>
    </source>
</evidence>
<feature type="compositionally biased region" description="Basic and acidic residues" evidence="1">
    <location>
        <begin position="147"/>
        <end position="158"/>
    </location>
</feature>
<accession>A0A0S4J752</accession>
<feature type="region of interest" description="Disordered" evidence="1">
    <location>
        <begin position="80"/>
        <end position="130"/>
    </location>
</feature>
<keyword evidence="3" id="KW-1185">Reference proteome</keyword>
<gene>
    <name evidence="2" type="ORF">BSAL_80680</name>
</gene>
<dbReference type="Proteomes" id="UP000051952">
    <property type="component" value="Unassembled WGS sequence"/>
</dbReference>
<feature type="region of interest" description="Disordered" evidence="1">
    <location>
        <begin position="147"/>
        <end position="171"/>
    </location>
</feature>